<dbReference type="CDD" id="cd02901">
    <property type="entry name" value="Macro_Poa1p-like"/>
    <property type="match status" value="1"/>
</dbReference>
<dbReference type="Pfam" id="PF01661">
    <property type="entry name" value="Macro"/>
    <property type="match status" value="1"/>
</dbReference>
<dbReference type="RefSeq" id="XP_033589700.1">
    <property type="nucleotide sequence ID" value="XM_033733509.1"/>
</dbReference>
<dbReference type="Proteomes" id="UP000799767">
    <property type="component" value="Unassembled WGS sequence"/>
</dbReference>
<dbReference type="InterPro" id="IPR002589">
    <property type="entry name" value="Macro_dom"/>
</dbReference>
<dbReference type="SUPFAM" id="SSF52949">
    <property type="entry name" value="Macro domain-like"/>
    <property type="match status" value="1"/>
</dbReference>
<dbReference type="OrthoDB" id="2155246at2759"/>
<evidence type="ECO:0000259" key="8">
    <source>
        <dbReference type="PROSITE" id="PS51154"/>
    </source>
</evidence>
<keyword evidence="10" id="KW-1185">Reference proteome</keyword>
<name>A0A6A6PSQ3_9PEZI</name>
<dbReference type="GO" id="GO:0004721">
    <property type="term" value="F:phosphoprotein phosphatase activity"/>
    <property type="evidence" value="ECO:0007669"/>
    <property type="project" value="UniProtKB-KW"/>
</dbReference>
<feature type="region of interest" description="Disordered" evidence="7">
    <location>
        <begin position="41"/>
        <end position="102"/>
    </location>
</feature>
<sequence length="287" mass="31397">MKLNENLSCSALPFIHYDRTQGGCEPLSLIKTTTTRGDLVLSDRSHFNMSSRTTRSSTKRPAAEPDSPSTPSSASDLKRRKKANTKPAKPSAKSSSNDDPAPTEALQIVEELGDIFSAPPNTLIIHACNCDGSWGGGIAKAFKDRYPKAYDEYAKHCDLHGHSLLDTAQLIPPVDAKIPGEEGSKGDDKEVPKHFVGCLFTSRHYGRKKDSPARILEATKPAMQDLLKHVEAWNSKAKQEDCIAEVRMCKINSGLFAVPWEKSKAVLERIDISSSDVKVIKIVSPKA</sequence>
<dbReference type="PROSITE" id="PS51154">
    <property type="entry name" value="MACRO"/>
    <property type="match status" value="1"/>
</dbReference>
<evidence type="ECO:0000256" key="6">
    <source>
        <dbReference type="ARBA" id="ARBA00034427"/>
    </source>
</evidence>
<evidence type="ECO:0000256" key="5">
    <source>
        <dbReference type="ARBA" id="ARBA00022912"/>
    </source>
</evidence>
<comment type="function">
    <text evidence="1">Highly specific phosphatase involved in the metabolism of ADP-ribose 1''-phosphate (Appr1p) which is produced as a consequence of tRNA splicing.</text>
</comment>
<protein>
    <recommendedName>
        <fullName evidence="4">ADP-ribose 1''-phosphate phosphatase</fullName>
        <ecNumber evidence="3">3.1.3.84</ecNumber>
    </recommendedName>
</protein>
<proteinExistence type="inferred from homology"/>
<feature type="domain" description="Macro" evidence="8">
    <location>
        <begin position="95"/>
        <end position="287"/>
    </location>
</feature>
<dbReference type="InterPro" id="IPR050892">
    <property type="entry name" value="ADP-ribose_metab_enzymes"/>
</dbReference>
<evidence type="ECO:0000256" key="4">
    <source>
        <dbReference type="ARBA" id="ARBA00019744"/>
    </source>
</evidence>
<dbReference type="EC" id="3.1.3.84" evidence="3"/>
<dbReference type="AlphaFoldDB" id="A0A6A6PSQ3"/>
<dbReference type="SMART" id="SM00506">
    <property type="entry name" value="A1pp"/>
    <property type="match status" value="1"/>
</dbReference>
<keyword evidence="5" id="KW-0378">Hydrolase</keyword>
<dbReference type="GO" id="GO:0140291">
    <property type="term" value="P:peptidyl-glutamate ADP-deribosylation"/>
    <property type="evidence" value="ECO:0007669"/>
    <property type="project" value="TreeGrafter"/>
</dbReference>
<dbReference type="PANTHER" id="PTHR12521:SF0">
    <property type="entry name" value="ADP-RIBOSE GLYCOHYDROLASE OARD1"/>
    <property type="match status" value="1"/>
</dbReference>
<evidence type="ECO:0000256" key="3">
    <source>
        <dbReference type="ARBA" id="ARBA00012983"/>
    </source>
</evidence>
<gene>
    <name evidence="9" type="ORF">BDY17DRAFT_296840</name>
</gene>
<feature type="compositionally biased region" description="Low complexity" evidence="7">
    <location>
        <begin position="85"/>
        <end position="102"/>
    </location>
</feature>
<evidence type="ECO:0000313" key="9">
    <source>
        <dbReference type="EMBL" id="KAF2483130.1"/>
    </source>
</evidence>
<evidence type="ECO:0000313" key="10">
    <source>
        <dbReference type="Proteomes" id="UP000799767"/>
    </source>
</evidence>
<feature type="compositionally biased region" description="Low complexity" evidence="7">
    <location>
        <begin position="50"/>
        <end position="75"/>
    </location>
</feature>
<organism evidence="9 10">
    <name type="scientific">Neohortaea acidophila</name>
    <dbReference type="NCBI Taxonomy" id="245834"/>
    <lineage>
        <taxon>Eukaryota</taxon>
        <taxon>Fungi</taxon>
        <taxon>Dikarya</taxon>
        <taxon>Ascomycota</taxon>
        <taxon>Pezizomycotina</taxon>
        <taxon>Dothideomycetes</taxon>
        <taxon>Dothideomycetidae</taxon>
        <taxon>Mycosphaerellales</taxon>
        <taxon>Teratosphaeriaceae</taxon>
        <taxon>Neohortaea</taxon>
    </lineage>
</organism>
<comment type="similarity">
    <text evidence="2">Belongs to the POA1 family.</text>
</comment>
<accession>A0A6A6PSQ3</accession>
<comment type="catalytic activity">
    <reaction evidence="6">
        <text>ADP-alpha-D-ribose 1''-phosphate + H2O = ADP-D-ribose + phosphate</text>
        <dbReference type="Rhea" id="RHEA:25029"/>
        <dbReference type="ChEBI" id="CHEBI:15377"/>
        <dbReference type="ChEBI" id="CHEBI:43474"/>
        <dbReference type="ChEBI" id="CHEBI:57967"/>
        <dbReference type="ChEBI" id="CHEBI:58753"/>
        <dbReference type="EC" id="3.1.3.84"/>
    </reaction>
</comment>
<dbReference type="PANTHER" id="PTHR12521">
    <property type="entry name" value="PROTEIN C6ORF130"/>
    <property type="match status" value="1"/>
</dbReference>
<dbReference type="Gene3D" id="3.40.220.10">
    <property type="entry name" value="Leucine Aminopeptidase, subunit E, domain 1"/>
    <property type="match status" value="1"/>
</dbReference>
<keyword evidence="5" id="KW-0904">Protein phosphatase</keyword>
<evidence type="ECO:0000256" key="2">
    <source>
        <dbReference type="ARBA" id="ARBA00006575"/>
    </source>
</evidence>
<reference evidence="9" key="1">
    <citation type="journal article" date="2020" name="Stud. Mycol.">
        <title>101 Dothideomycetes genomes: a test case for predicting lifestyles and emergence of pathogens.</title>
        <authorList>
            <person name="Haridas S."/>
            <person name="Albert R."/>
            <person name="Binder M."/>
            <person name="Bloem J."/>
            <person name="Labutti K."/>
            <person name="Salamov A."/>
            <person name="Andreopoulos B."/>
            <person name="Baker S."/>
            <person name="Barry K."/>
            <person name="Bills G."/>
            <person name="Bluhm B."/>
            <person name="Cannon C."/>
            <person name="Castanera R."/>
            <person name="Culley D."/>
            <person name="Daum C."/>
            <person name="Ezra D."/>
            <person name="Gonzalez J."/>
            <person name="Henrissat B."/>
            <person name="Kuo A."/>
            <person name="Liang C."/>
            <person name="Lipzen A."/>
            <person name="Lutzoni F."/>
            <person name="Magnuson J."/>
            <person name="Mondo S."/>
            <person name="Nolan M."/>
            <person name="Ohm R."/>
            <person name="Pangilinan J."/>
            <person name="Park H.-J."/>
            <person name="Ramirez L."/>
            <person name="Alfaro M."/>
            <person name="Sun H."/>
            <person name="Tritt A."/>
            <person name="Yoshinaga Y."/>
            <person name="Zwiers L.-H."/>
            <person name="Turgeon B."/>
            <person name="Goodwin S."/>
            <person name="Spatafora J."/>
            <person name="Crous P."/>
            <person name="Grigoriev I."/>
        </authorList>
    </citation>
    <scope>NUCLEOTIDE SEQUENCE</scope>
    <source>
        <strain evidence="9">CBS 113389</strain>
    </source>
</reference>
<dbReference type="EMBL" id="MU001635">
    <property type="protein sequence ID" value="KAF2483130.1"/>
    <property type="molecule type" value="Genomic_DNA"/>
</dbReference>
<evidence type="ECO:0000256" key="7">
    <source>
        <dbReference type="SAM" id="MobiDB-lite"/>
    </source>
</evidence>
<evidence type="ECO:0000256" key="1">
    <source>
        <dbReference type="ARBA" id="ARBA00002432"/>
    </source>
</evidence>
<dbReference type="GeneID" id="54474511"/>
<dbReference type="InterPro" id="IPR043472">
    <property type="entry name" value="Macro_dom-like"/>
</dbReference>